<sequence>MLSLKAIYSKIYGPVGIKHSKTQNQKKFKLRKKYFAGFRKTSITTKTYPHRFWQSIFSAMLFTKMRTSFIVAELGCNIAVFLFYKCQMFKPYLNRITGISKIKGTWTAKINQRRQTVWRRECTWVTVCNTWQCCSGARARSTGQPMPALNLNKWLAMATAVVHKHMEAIYQRSSVIFNELTDSLGAFEKLQNRPLIRGFQ</sequence>
<keyword evidence="4" id="KW-1185">Reference proteome</keyword>
<dbReference type="Proteomes" id="UP000054632">
    <property type="component" value="Unassembled WGS sequence"/>
</dbReference>
<comment type="caution">
    <text evidence="2">The sequence shown here is derived from an EMBL/GenBank/DDBJ whole genome shotgun (WGS) entry which is preliminary data.</text>
</comment>
<evidence type="ECO:0000313" key="2">
    <source>
        <dbReference type="EMBL" id="KRZ22817.1"/>
    </source>
</evidence>
<evidence type="ECO:0000313" key="4">
    <source>
        <dbReference type="Proteomes" id="UP000054805"/>
    </source>
</evidence>
<dbReference type="EMBL" id="JYDS01000162">
    <property type="protein sequence ID" value="KRZ22817.1"/>
    <property type="molecule type" value="Genomic_DNA"/>
</dbReference>
<accession>A0A0V1IJI0</accession>
<gene>
    <name evidence="1" type="ORF">T4A_8057</name>
    <name evidence="2" type="ORF">T4B_3226</name>
</gene>
<evidence type="ECO:0000313" key="3">
    <source>
        <dbReference type="Proteomes" id="UP000054632"/>
    </source>
</evidence>
<proteinExistence type="predicted"/>
<protein>
    <submittedName>
        <fullName evidence="2">Uncharacterized protein</fullName>
    </submittedName>
</protein>
<dbReference type="Proteomes" id="UP000054805">
    <property type="component" value="Unassembled WGS sequence"/>
</dbReference>
<evidence type="ECO:0000313" key="1">
    <source>
        <dbReference type="EMBL" id="KRY74525.1"/>
    </source>
</evidence>
<dbReference type="AlphaFoldDB" id="A0A0V1IJI0"/>
<organism evidence="2 4">
    <name type="scientific">Trichinella pseudospiralis</name>
    <name type="common">Parasitic roundworm</name>
    <dbReference type="NCBI Taxonomy" id="6337"/>
    <lineage>
        <taxon>Eukaryota</taxon>
        <taxon>Metazoa</taxon>
        <taxon>Ecdysozoa</taxon>
        <taxon>Nematoda</taxon>
        <taxon>Enoplea</taxon>
        <taxon>Dorylaimia</taxon>
        <taxon>Trichinellida</taxon>
        <taxon>Trichinellidae</taxon>
        <taxon>Trichinella</taxon>
    </lineage>
</organism>
<reference evidence="3 4" key="1">
    <citation type="submission" date="2015-01" db="EMBL/GenBank/DDBJ databases">
        <title>Evolution of Trichinella species and genotypes.</title>
        <authorList>
            <person name="Korhonen P.K."/>
            <person name="Edoardo P."/>
            <person name="Giuseppe L.R."/>
            <person name="Gasser R.B."/>
        </authorList>
    </citation>
    <scope>NUCLEOTIDE SEQUENCE [LARGE SCALE GENOMIC DNA]</scope>
    <source>
        <strain evidence="1">ISS13</strain>
        <strain evidence="2">ISS588</strain>
    </source>
</reference>
<dbReference type="EMBL" id="JYDR01000024">
    <property type="protein sequence ID" value="KRY74525.1"/>
    <property type="molecule type" value="Genomic_DNA"/>
</dbReference>
<name>A0A0V1IJI0_TRIPS</name>